<evidence type="ECO:0000313" key="15">
    <source>
        <dbReference type="EMBL" id="CDM61680.1"/>
    </source>
</evidence>
<evidence type="ECO:0000256" key="9">
    <source>
        <dbReference type="ARBA" id="ARBA00022989"/>
    </source>
</evidence>
<dbReference type="Proteomes" id="UP000019443">
    <property type="component" value="Plasmid pLPU83d"/>
</dbReference>
<feature type="domain" description="PAC" evidence="14">
    <location>
        <begin position="1205"/>
        <end position="1257"/>
    </location>
</feature>
<dbReference type="Pfam" id="PF05231">
    <property type="entry name" value="MASE1"/>
    <property type="match status" value="1"/>
</dbReference>
<dbReference type="GO" id="GO:0005886">
    <property type="term" value="C:plasma membrane"/>
    <property type="evidence" value="ECO:0007669"/>
    <property type="project" value="UniProtKB-SubCell"/>
</dbReference>
<dbReference type="InterPro" id="IPR003594">
    <property type="entry name" value="HATPase_dom"/>
</dbReference>
<dbReference type="SUPFAM" id="SSF55785">
    <property type="entry name" value="PYP-like sensor domain (PAS domain)"/>
    <property type="match status" value="7"/>
</dbReference>
<dbReference type="RefSeq" id="WP_024317226.1">
    <property type="nucleotide sequence ID" value="NZ_ATTO01000049.1"/>
</dbReference>
<feature type="domain" description="PAC" evidence="14">
    <location>
        <begin position="654"/>
        <end position="706"/>
    </location>
</feature>
<dbReference type="CDD" id="cd00082">
    <property type="entry name" value="HisKA"/>
    <property type="match status" value="1"/>
</dbReference>
<dbReference type="PANTHER" id="PTHR43304">
    <property type="entry name" value="PHYTOCHROME-LIKE PROTEIN CPH1"/>
    <property type="match status" value="1"/>
</dbReference>
<sequence length="1493" mass="167418">MMRIWSHRPQFLHLGLFIAAYVLGCGFAQLLAIVPGTGISIWPPSGLFIATLVLASRPSWPWWILGGCLAELFSNFLWFHSPLPAAFLMYIGNALEAVTGAWLVSRTLRRPVRLETLREVLAFVLLGAGIAPVVSATVGSATLAWFGIRSQTFGAAWPLWWIGDATGVLIVAPLALVVFQNWHGKAQFSAVRWIEACVLGLIFLGVAALALSGYLPFAYIIMPPLLWAAVRFEFKGAAVTLALLALITAAFTISGASPFAGDPESQEHKQIMLQLFLAISAFSALIVAAISRQHQLAMFTLRQSVEALRDREQELSQLVDMVPSHVWRLRPDGEPTFFNRRMVDFLGLDVSDADKPGMSRLEAVIGTVIHPDDAFELRNTLRRCLVTGETFAMRYRLRRTDGVYRWMSSRAEPMRDQTGSITQWYGIGHDVEDQMQAEEAVRRSERQLQQLIDAVPAMIWTVTSEGKPDYVNKQFTEIVGATLADMRAPDGIASLNLIHPEDKQRAAQALADSLVTRQPYSLRLRQIRHDGVYRWVEARVAPLQDESGAILRWYGVNVDVDDEVRAQEALRERERELSLIVDMVPVHIGRMSPDGEPTFFSKRTLRSIGIDHVAAWDKPEVSRLAALIGATVHPEDGPRMREVLKHALATGEPYTIRYRRRSADGVYRWMEGRAEPLRDEKGVIVQWYAAAIDIDEEVRAQQASQEREQELQQLIDAVPALIWATTPEGTPIYINKRFRDVTGATLEDITAPDGSPSLSVIHPDDRDAARQDVSDSFRTGAPYVQRYRQLRIDGSYRWTETRAEPLRDDTGAIVHWYGVSVDIHDLVTAQEALQQGERRYRDLFHYMPIGLTQVDASKLIPLFKELRAQGVTELKTYIDEHPEFLPRAVDALEVEEVNQHIIAMFGAKDAGEMLGPIARYWQPSIATIRRSIEARYRGEEVFQEETRVARMDGSVIDVLFTTARPGAVADKSLVGFIDITERKKAEVALRNREREFSQLVDLVPSLLWRLSPAGEPVFFSKRMIEFLGLDVGDYDGSEMSGLAAAIAALVHPHDAVRLAEALDHSFATGETFSLNYRLRRADGVYRWMSGRAEPLRDESGRIVQWYGLSHDIDDQLRIEEEVRERERSLWQLVETLPVMIDCAAPDGEPLYRNPQLRDFLGYKLEDLDGTGKSRLAGTLDAGVHPDEVAGVKENYAYSLTTGEPYARRHRLLRFDGEYRWVETRAAPMRNAGGAIVQWNVICLDIDGEVQAEEKLRLAQESLARASQAASLSELSASIAHEVNQPLAAVVANSHACQRWLMSEPPNIERAEKTVEHIIRDANSAADVVSRIRALFKQSLDTRIHTALASVINEARSLVAVEASRRRVRMEVKIDGDFPLVAMDRVQIQQVLINLIRNGMEAMDSIAGDRVLGIRMRHMGDVIQTDISDRGQGIEFPDRIFEPFFTTKEDGMGMGLAICRSIVESHGGRLWAENNEPHGATFIFTLPVEMKAVP</sequence>
<feature type="domain" description="PAC" evidence="14">
    <location>
        <begin position="783"/>
        <end position="835"/>
    </location>
</feature>
<feature type="transmembrane region" description="Helical" evidence="11">
    <location>
        <begin position="271"/>
        <end position="290"/>
    </location>
</feature>
<dbReference type="InterPro" id="IPR004358">
    <property type="entry name" value="Sig_transdc_His_kin-like_C"/>
</dbReference>
<dbReference type="PROSITE" id="PS50109">
    <property type="entry name" value="HIS_KIN"/>
    <property type="match status" value="1"/>
</dbReference>
<dbReference type="InterPro" id="IPR013655">
    <property type="entry name" value="PAS_fold_3"/>
</dbReference>
<dbReference type="InterPro" id="IPR036097">
    <property type="entry name" value="HisK_dim/P_sf"/>
</dbReference>
<feature type="domain" description="PAS" evidence="13">
    <location>
        <begin position="311"/>
        <end position="388"/>
    </location>
</feature>
<evidence type="ECO:0000256" key="8">
    <source>
        <dbReference type="ARBA" id="ARBA00022777"/>
    </source>
</evidence>
<dbReference type="InterPro" id="IPR035965">
    <property type="entry name" value="PAS-like_dom_sf"/>
</dbReference>
<dbReference type="SUPFAM" id="SSF55874">
    <property type="entry name" value="ATPase domain of HSP90 chaperone/DNA topoisomerase II/histidine kinase"/>
    <property type="match status" value="1"/>
</dbReference>
<feature type="transmembrane region" description="Helical" evidence="11">
    <location>
        <begin position="87"/>
        <end position="108"/>
    </location>
</feature>
<dbReference type="Pfam" id="PF08447">
    <property type="entry name" value="PAS_3"/>
    <property type="match status" value="6"/>
</dbReference>
<dbReference type="PROSITE" id="PS50112">
    <property type="entry name" value="PAS"/>
    <property type="match status" value="5"/>
</dbReference>
<dbReference type="CDD" id="cd00130">
    <property type="entry name" value="PAS"/>
    <property type="match status" value="6"/>
</dbReference>
<dbReference type="InterPro" id="IPR052162">
    <property type="entry name" value="Sensor_kinase/Photoreceptor"/>
</dbReference>
<dbReference type="Pfam" id="PF13426">
    <property type="entry name" value="PAS_9"/>
    <property type="match status" value="1"/>
</dbReference>
<gene>
    <name evidence="15" type="ORF">LPU83_pLPU83d_0309</name>
</gene>
<keyword evidence="6" id="KW-0808">Transferase</keyword>
<dbReference type="Gene3D" id="3.30.450.20">
    <property type="entry name" value="PAS domain"/>
    <property type="match status" value="7"/>
</dbReference>
<feature type="transmembrane region" description="Helical" evidence="11">
    <location>
        <begin position="12"/>
        <end position="33"/>
    </location>
</feature>
<dbReference type="InterPro" id="IPR003661">
    <property type="entry name" value="HisK_dim/P_dom"/>
</dbReference>
<dbReference type="InterPro" id="IPR000700">
    <property type="entry name" value="PAS-assoc_C"/>
</dbReference>
<evidence type="ECO:0000256" key="11">
    <source>
        <dbReference type="SAM" id="Phobius"/>
    </source>
</evidence>
<dbReference type="FunFam" id="3.30.450.20:FF:000099">
    <property type="entry name" value="Sensory box sensor histidine kinase"/>
    <property type="match status" value="3"/>
</dbReference>
<evidence type="ECO:0000256" key="1">
    <source>
        <dbReference type="ARBA" id="ARBA00000085"/>
    </source>
</evidence>
<comment type="catalytic activity">
    <reaction evidence="1">
        <text>ATP + protein L-histidine = ADP + protein N-phospho-L-histidine.</text>
        <dbReference type="EC" id="2.7.13.3"/>
    </reaction>
</comment>
<feature type="domain" description="PAS" evidence="13">
    <location>
        <begin position="992"/>
        <end position="1069"/>
    </location>
</feature>
<evidence type="ECO:0000256" key="6">
    <source>
        <dbReference type="ARBA" id="ARBA00022679"/>
    </source>
</evidence>
<keyword evidence="16" id="KW-1185">Reference proteome</keyword>
<dbReference type="PROSITE" id="PS50113">
    <property type="entry name" value="PAC"/>
    <property type="match status" value="6"/>
</dbReference>
<dbReference type="PANTHER" id="PTHR43304:SF1">
    <property type="entry name" value="PAC DOMAIN-CONTAINING PROTEIN"/>
    <property type="match status" value="1"/>
</dbReference>
<organism evidence="15 16">
    <name type="scientific">Rhizobium favelukesii</name>
    <dbReference type="NCBI Taxonomy" id="348824"/>
    <lineage>
        <taxon>Bacteria</taxon>
        <taxon>Pseudomonadati</taxon>
        <taxon>Pseudomonadota</taxon>
        <taxon>Alphaproteobacteria</taxon>
        <taxon>Hyphomicrobiales</taxon>
        <taxon>Rhizobiaceae</taxon>
        <taxon>Rhizobium/Agrobacterium group</taxon>
        <taxon>Rhizobium</taxon>
    </lineage>
</organism>
<accession>W6RN96</accession>
<dbReference type="PRINTS" id="PR00344">
    <property type="entry name" value="BCTRLSENSOR"/>
</dbReference>
<dbReference type="SMART" id="SM00388">
    <property type="entry name" value="HisKA"/>
    <property type="match status" value="1"/>
</dbReference>
<keyword evidence="10 11" id="KW-0472">Membrane</keyword>
<keyword evidence="9 11" id="KW-1133">Transmembrane helix</keyword>
<comment type="subcellular location">
    <subcellularLocation>
        <location evidence="2">Cell membrane</location>
        <topology evidence="2">Multi-pass membrane protein</topology>
    </subcellularLocation>
</comment>
<dbReference type="GO" id="GO:0000155">
    <property type="term" value="F:phosphorelay sensor kinase activity"/>
    <property type="evidence" value="ECO:0007669"/>
    <property type="project" value="InterPro"/>
</dbReference>
<dbReference type="SUPFAM" id="SSF47384">
    <property type="entry name" value="Homodimeric domain of signal transducing histidine kinase"/>
    <property type="match status" value="1"/>
</dbReference>
<evidence type="ECO:0000259" key="12">
    <source>
        <dbReference type="PROSITE" id="PS50109"/>
    </source>
</evidence>
<dbReference type="EC" id="2.7.13.3" evidence="3"/>
<feature type="domain" description="PAC" evidence="14">
    <location>
        <begin position="1072"/>
        <end position="1124"/>
    </location>
</feature>
<geneLocation type="plasmid" evidence="15 16">
    <name>pLPU83d</name>
</geneLocation>
<feature type="transmembrane region" description="Helical" evidence="11">
    <location>
        <begin position="160"/>
        <end position="179"/>
    </location>
</feature>
<feature type="domain" description="PAC" evidence="14">
    <location>
        <begin position="391"/>
        <end position="443"/>
    </location>
</feature>
<feature type="domain" description="Histidine kinase" evidence="12">
    <location>
        <begin position="1277"/>
        <end position="1489"/>
    </location>
</feature>
<dbReference type="Pfam" id="PF00512">
    <property type="entry name" value="HisKA"/>
    <property type="match status" value="1"/>
</dbReference>
<feature type="transmembrane region" description="Helical" evidence="11">
    <location>
        <begin position="120"/>
        <end position="148"/>
    </location>
</feature>
<evidence type="ECO:0000313" key="16">
    <source>
        <dbReference type="Proteomes" id="UP000019443"/>
    </source>
</evidence>
<dbReference type="InterPro" id="IPR005467">
    <property type="entry name" value="His_kinase_dom"/>
</dbReference>
<feature type="transmembrane region" description="Helical" evidence="11">
    <location>
        <begin position="191"/>
        <end position="217"/>
    </location>
</feature>
<evidence type="ECO:0000256" key="2">
    <source>
        <dbReference type="ARBA" id="ARBA00004651"/>
    </source>
</evidence>
<feature type="domain" description="PAS" evidence="13">
    <location>
        <begin position="444"/>
        <end position="517"/>
    </location>
</feature>
<dbReference type="SMART" id="SM00091">
    <property type="entry name" value="PAS"/>
    <property type="match status" value="6"/>
</dbReference>
<feature type="transmembrane region" description="Helical" evidence="11">
    <location>
        <begin position="237"/>
        <end position="259"/>
    </location>
</feature>
<dbReference type="EMBL" id="HG916855">
    <property type="protein sequence ID" value="CDM61680.1"/>
    <property type="molecule type" value="Genomic_DNA"/>
</dbReference>
<evidence type="ECO:0000259" key="13">
    <source>
        <dbReference type="PROSITE" id="PS50112"/>
    </source>
</evidence>
<name>W6RN96_9HYPH</name>
<dbReference type="InterPro" id="IPR000014">
    <property type="entry name" value="PAS"/>
</dbReference>
<reference evidence="15" key="1">
    <citation type="submission" date="2013-11" db="EMBL/GenBank/DDBJ databases">
        <title>Draft genome sequence of the broad-host-range Rhizobium sp. LPU83 strain, a member of the low-genetic diversity Oregon-like Rhizobium sp. group.</title>
        <authorList>
            <person name="Wibberg D."/>
            <person name="Puehler A."/>
            <person name="Schlueter A."/>
        </authorList>
    </citation>
    <scope>NUCLEOTIDE SEQUENCE [LARGE SCALE GENOMIC DNA]</scope>
    <source>
        <strain evidence="15">LPU83</strain>
        <plasmid evidence="15">pLPU83d</plasmid>
    </source>
</reference>
<dbReference type="PATRIC" id="fig|348824.6.peg.5916"/>
<feature type="domain" description="PAS" evidence="13">
    <location>
        <begin position="707"/>
        <end position="780"/>
    </location>
</feature>
<protein>
    <recommendedName>
        <fullName evidence="3">histidine kinase</fullName>
        <ecNumber evidence="3">2.7.13.3</ecNumber>
    </recommendedName>
</protein>
<dbReference type="InterPro" id="IPR007895">
    <property type="entry name" value="MASE1"/>
</dbReference>
<dbReference type="HOGENOM" id="CLU_004316_0_0_5"/>
<keyword evidence="15" id="KW-0614">Plasmid</keyword>
<evidence type="ECO:0000256" key="10">
    <source>
        <dbReference type="ARBA" id="ARBA00023136"/>
    </source>
</evidence>
<keyword evidence="7 11" id="KW-0812">Transmembrane</keyword>
<keyword evidence="4" id="KW-1003">Cell membrane</keyword>
<feature type="domain" description="PAS" evidence="13">
    <location>
        <begin position="1125"/>
        <end position="1202"/>
    </location>
</feature>
<dbReference type="InterPro" id="IPR001610">
    <property type="entry name" value="PAC"/>
</dbReference>
<keyword evidence="8" id="KW-0418">Kinase</keyword>
<keyword evidence="5" id="KW-0597">Phosphoprotein</keyword>
<evidence type="ECO:0000259" key="14">
    <source>
        <dbReference type="PROSITE" id="PS50113"/>
    </source>
</evidence>
<evidence type="ECO:0000256" key="3">
    <source>
        <dbReference type="ARBA" id="ARBA00012438"/>
    </source>
</evidence>
<evidence type="ECO:0000256" key="4">
    <source>
        <dbReference type="ARBA" id="ARBA00022475"/>
    </source>
</evidence>
<dbReference type="Pfam" id="PF02518">
    <property type="entry name" value="HATPase_c"/>
    <property type="match status" value="1"/>
</dbReference>
<dbReference type="NCBIfam" id="TIGR00229">
    <property type="entry name" value="sensory_box"/>
    <property type="match status" value="6"/>
</dbReference>
<dbReference type="SMART" id="SM00086">
    <property type="entry name" value="PAC"/>
    <property type="match status" value="7"/>
</dbReference>
<evidence type="ECO:0000256" key="7">
    <source>
        <dbReference type="ARBA" id="ARBA00022692"/>
    </source>
</evidence>
<feature type="domain" description="PAC" evidence="14">
    <location>
        <begin position="520"/>
        <end position="572"/>
    </location>
</feature>
<dbReference type="KEGG" id="rhl:LPU83_pLPU83d_0309"/>
<dbReference type="InterPro" id="IPR036890">
    <property type="entry name" value="HATPase_C_sf"/>
</dbReference>
<evidence type="ECO:0000256" key="5">
    <source>
        <dbReference type="ARBA" id="ARBA00022553"/>
    </source>
</evidence>
<dbReference type="Gene3D" id="3.30.565.10">
    <property type="entry name" value="Histidine kinase-like ATPase, C-terminal domain"/>
    <property type="match status" value="1"/>
</dbReference>
<proteinExistence type="predicted"/>
<dbReference type="SMART" id="SM00387">
    <property type="entry name" value="HATPase_c"/>
    <property type="match status" value="1"/>
</dbReference>
<dbReference type="Gene3D" id="1.10.287.130">
    <property type="match status" value="1"/>
</dbReference>